<keyword evidence="6 8" id="KW-0408">Iron</keyword>
<dbReference type="HAMAP" id="MF_00660">
    <property type="entry name" value="PqqE"/>
    <property type="match status" value="1"/>
</dbReference>
<dbReference type="CDD" id="cd21119">
    <property type="entry name" value="SPASM_PqqE"/>
    <property type="match status" value="1"/>
</dbReference>
<proteinExistence type="inferred from homology"/>
<dbReference type="EC" id="1.21.98.4" evidence="8"/>
<dbReference type="InterPro" id="IPR050377">
    <property type="entry name" value="Radical_SAM_PqqE_MftC-like"/>
</dbReference>
<dbReference type="EMBL" id="FTOU01000001">
    <property type="protein sequence ID" value="SIS52346.1"/>
    <property type="molecule type" value="Genomic_DNA"/>
</dbReference>
<comment type="similarity">
    <text evidence="8">Belongs to the radical SAM superfamily. PqqE family.</text>
</comment>
<evidence type="ECO:0000313" key="13">
    <source>
        <dbReference type="Proteomes" id="UP001215549"/>
    </source>
</evidence>
<dbReference type="SUPFAM" id="SSF102114">
    <property type="entry name" value="Radical SAM enzymes"/>
    <property type="match status" value="1"/>
</dbReference>
<reference evidence="10 12" key="1">
    <citation type="submission" date="2017-01" db="EMBL/GenBank/DDBJ databases">
        <authorList>
            <person name="Varghese N."/>
            <person name="Submissions S."/>
        </authorList>
    </citation>
    <scope>NUCLEOTIDE SEQUENCE [LARGE SCALE GENOMIC DNA]</scope>
    <source>
        <strain evidence="10 12">DSM 18447</strain>
    </source>
</reference>
<dbReference type="Proteomes" id="UP000186216">
    <property type="component" value="Unassembled WGS sequence"/>
</dbReference>
<evidence type="ECO:0000256" key="1">
    <source>
        <dbReference type="ARBA" id="ARBA00022485"/>
    </source>
</evidence>
<evidence type="ECO:0000256" key="8">
    <source>
        <dbReference type="HAMAP-Rule" id="MF_00660"/>
    </source>
</evidence>
<dbReference type="PANTHER" id="PTHR11228">
    <property type="entry name" value="RADICAL SAM DOMAIN PROTEIN"/>
    <property type="match status" value="1"/>
</dbReference>
<dbReference type="SFLD" id="SFLDS00029">
    <property type="entry name" value="Radical_SAM"/>
    <property type="match status" value="1"/>
</dbReference>
<dbReference type="SMART" id="SM00729">
    <property type="entry name" value="Elp3"/>
    <property type="match status" value="1"/>
</dbReference>
<evidence type="ECO:0000256" key="7">
    <source>
        <dbReference type="ARBA" id="ARBA00023014"/>
    </source>
</evidence>
<dbReference type="InterPro" id="IPR058240">
    <property type="entry name" value="rSAM_sf"/>
</dbReference>
<keyword evidence="13" id="KW-1185">Reference proteome</keyword>
<dbReference type="Gene3D" id="3.20.20.70">
    <property type="entry name" value="Aldolase class I"/>
    <property type="match status" value="1"/>
</dbReference>
<dbReference type="InterPro" id="IPR006638">
    <property type="entry name" value="Elp3/MiaA/NifB-like_rSAM"/>
</dbReference>
<dbReference type="SFLD" id="SFLDG01067">
    <property type="entry name" value="SPASM/twitch_domain_containing"/>
    <property type="match status" value="1"/>
</dbReference>
<evidence type="ECO:0000313" key="12">
    <source>
        <dbReference type="Proteomes" id="UP000186216"/>
    </source>
</evidence>
<comment type="function">
    <text evidence="8">Catalyzes the cross-linking of a glutamate residue and a tyrosine residue in the PqqA protein as part of the biosynthesis of pyrroloquinoline quinone (PQQ).</text>
</comment>
<keyword evidence="3 8" id="KW-0479">Metal-binding</keyword>
<evidence type="ECO:0000259" key="9">
    <source>
        <dbReference type="PROSITE" id="PS51918"/>
    </source>
</evidence>
<keyword evidence="4 8" id="KW-0884">PQQ biosynthesis</keyword>
<dbReference type="NCBIfam" id="TIGR02109">
    <property type="entry name" value="PQQ_syn_pqqE"/>
    <property type="match status" value="1"/>
</dbReference>
<dbReference type="GO" id="GO:0016491">
    <property type="term" value="F:oxidoreductase activity"/>
    <property type="evidence" value="ECO:0007669"/>
    <property type="project" value="UniProtKB-KW"/>
</dbReference>
<keyword evidence="5 8" id="KW-0560">Oxidoreductase</keyword>
<dbReference type="EMBL" id="CP067140">
    <property type="protein sequence ID" value="WCR03369.1"/>
    <property type="molecule type" value="Genomic_DNA"/>
</dbReference>
<comment type="catalytic activity">
    <reaction evidence="8">
        <text>[PQQ precursor protein] + S-adenosyl-L-methionine = E-Y cross-linked-[PQQ precursor protein] + 5'-deoxyadenosine + L-methionine + H(+)</text>
        <dbReference type="Rhea" id="RHEA:56836"/>
        <dbReference type="Rhea" id="RHEA-COMP:14800"/>
        <dbReference type="Rhea" id="RHEA-COMP:14801"/>
        <dbReference type="ChEBI" id="CHEBI:15378"/>
        <dbReference type="ChEBI" id="CHEBI:17319"/>
        <dbReference type="ChEBI" id="CHEBI:57844"/>
        <dbReference type="ChEBI" id="CHEBI:59789"/>
        <dbReference type="ChEBI" id="CHEBI:141026"/>
        <dbReference type="ChEBI" id="CHEBI:141027"/>
        <dbReference type="EC" id="1.21.98.4"/>
    </reaction>
</comment>
<dbReference type="Pfam" id="PF13186">
    <property type="entry name" value="SPASM"/>
    <property type="match status" value="1"/>
</dbReference>
<evidence type="ECO:0000256" key="2">
    <source>
        <dbReference type="ARBA" id="ARBA00022691"/>
    </source>
</evidence>
<dbReference type="InterPro" id="IPR007197">
    <property type="entry name" value="rSAM"/>
</dbReference>
<evidence type="ECO:0000256" key="5">
    <source>
        <dbReference type="ARBA" id="ARBA00023002"/>
    </source>
</evidence>
<evidence type="ECO:0000256" key="6">
    <source>
        <dbReference type="ARBA" id="ARBA00023004"/>
    </source>
</evidence>
<dbReference type="AlphaFoldDB" id="A0AA46A3Y2"/>
<comment type="cofactor">
    <cofactor evidence="8">
        <name>[4Fe-4S] cluster</name>
        <dbReference type="ChEBI" id="CHEBI:49883"/>
    </cofactor>
    <text evidence="8">Binds 1 [4Fe-4S] cluster. The cluster is coordinated with 3 cysteines and an exchangeable S-adenosyl-L-methionine.</text>
</comment>
<protein>
    <recommendedName>
        <fullName evidence="8">PqqA peptide cyclase</fullName>
        <ecNumber evidence="8">1.21.98.4</ecNumber>
    </recommendedName>
    <alternativeName>
        <fullName evidence="8">Coenzyme PQQ synthesis protein E</fullName>
    </alternativeName>
</protein>
<dbReference type="SFLD" id="SFLDF00280">
    <property type="entry name" value="coenzyme_PQQ_synthesis_protein"/>
    <property type="match status" value="1"/>
</dbReference>
<dbReference type="GO" id="GO:0009975">
    <property type="term" value="F:cyclase activity"/>
    <property type="evidence" value="ECO:0007669"/>
    <property type="project" value="UniProtKB-UniRule"/>
</dbReference>
<comment type="subunit">
    <text evidence="8">Interacts with PqqD. The interaction is necessary for activity of PqqE.</text>
</comment>
<dbReference type="GO" id="GO:0018189">
    <property type="term" value="P:pyrroloquinoline quinone biosynthetic process"/>
    <property type="evidence" value="ECO:0007669"/>
    <property type="project" value="UniProtKB-UniRule"/>
</dbReference>
<dbReference type="SFLD" id="SFLDG01386">
    <property type="entry name" value="main_SPASM_domain-containing"/>
    <property type="match status" value="1"/>
</dbReference>
<dbReference type="Pfam" id="PF04055">
    <property type="entry name" value="Radical_SAM"/>
    <property type="match status" value="1"/>
</dbReference>
<evidence type="ECO:0000256" key="3">
    <source>
        <dbReference type="ARBA" id="ARBA00022723"/>
    </source>
</evidence>
<accession>A0AA46A3Y2</accession>
<dbReference type="PANTHER" id="PTHR11228:SF7">
    <property type="entry name" value="PQQA PEPTIDE CYCLASE"/>
    <property type="match status" value="1"/>
</dbReference>
<dbReference type="PIRSF" id="PIRSF037420">
    <property type="entry name" value="PQQ_syn_pqqE"/>
    <property type="match status" value="1"/>
</dbReference>
<keyword evidence="1 8" id="KW-0004">4Fe-4S</keyword>
<evidence type="ECO:0000313" key="11">
    <source>
        <dbReference type="EMBL" id="WCR03369.1"/>
    </source>
</evidence>
<name>A0AA46A3Y2_9RHOB</name>
<organism evidence="10 12">
    <name type="scientific">Paracoccus saliphilus</name>
    <dbReference type="NCBI Taxonomy" id="405559"/>
    <lineage>
        <taxon>Bacteria</taxon>
        <taxon>Pseudomonadati</taxon>
        <taxon>Pseudomonadota</taxon>
        <taxon>Alphaproteobacteria</taxon>
        <taxon>Rhodobacterales</taxon>
        <taxon>Paracoccaceae</taxon>
        <taxon>Paracoccus</taxon>
    </lineage>
</organism>
<feature type="binding site" evidence="8">
    <location>
        <position position="39"/>
    </location>
    <ligand>
        <name>[4Fe-4S] cluster</name>
        <dbReference type="ChEBI" id="CHEBI:49883"/>
        <note>4Fe-4S-S-AdoMet</note>
    </ligand>
</feature>
<keyword evidence="2 8" id="KW-0949">S-adenosyl-L-methionine</keyword>
<evidence type="ECO:0000256" key="4">
    <source>
        <dbReference type="ARBA" id="ARBA00022905"/>
    </source>
</evidence>
<dbReference type="PROSITE" id="PS51918">
    <property type="entry name" value="RADICAL_SAM"/>
    <property type="match status" value="1"/>
</dbReference>
<dbReference type="InterPro" id="IPR013785">
    <property type="entry name" value="Aldolase_TIM"/>
</dbReference>
<feature type="binding site" evidence="8">
    <location>
        <position position="36"/>
    </location>
    <ligand>
        <name>[4Fe-4S] cluster</name>
        <dbReference type="ChEBI" id="CHEBI:49883"/>
        <note>4Fe-4S-S-AdoMet</note>
    </ligand>
</feature>
<dbReference type="GO" id="GO:1904047">
    <property type="term" value="F:S-adenosyl-L-methionine binding"/>
    <property type="evidence" value="ECO:0007669"/>
    <property type="project" value="UniProtKB-UniRule"/>
</dbReference>
<dbReference type="GO" id="GO:0051539">
    <property type="term" value="F:4 iron, 4 sulfur cluster binding"/>
    <property type="evidence" value="ECO:0007669"/>
    <property type="project" value="UniProtKB-KW"/>
</dbReference>
<dbReference type="NCBIfam" id="TIGR04085">
    <property type="entry name" value="rSAM_more_4Fe4S"/>
    <property type="match status" value="1"/>
</dbReference>
<keyword evidence="7 8" id="KW-0411">Iron-sulfur</keyword>
<evidence type="ECO:0000313" key="10">
    <source>
        <dbReference type="EMBL" id="SIS52346.1"/>
    </source>
</evidence>
<dbReference type="Proteomes" id="UP001215549">
    <property type="component" value="Chromosome"/>
</dbReference>
<reference evidence="11 13" key="2">
    <citation type="submission" date="2021-01" db="EMBL/GenBank/DDBJ databases">
        <title>Biogeographic distribution of Paracoccus.</title>
        <authorList>
            <person name="Hollensteiner J."/>
            <person name="Leineberger J."/>
            <person name="Brinkhoff T."/>
            <person name="Daniel R."/>
        </authorList>
    </citation>
    <scope>NUCLEOTIDE SEQUENCE [LARGE SCALE GENOMIC DNA]</scope>
    <source>
        <strain evidence="11 13">DSM 18447</strain>
    </source>
</reference>
<dbReference type="InterPro" id="IPR017200">
    <property type="entry name" value="PqqE-like"/>
</dbReference>
<comment type="pathway">
    <text evidence="8">Cofactor biosynthesis; pyrroloquinoline quinone biosynthesis.</text>
</comment>
<sequence>MKDLPAQPRDLDGNPVTPGLPMAMLAEITHRCPLACPYCSNPVELTRSQAELPAEDWARVFREAADLGVLQVHISGGEPGARRDLAQIVESASAAGLYVNLITSGIGITRQRLEELDSAGVDHVQLSLQGIRPDMADRISGHPGSWDKKMGFSEWVTEIGFPLTINAVVHRQNMERLPDMIELAESLGARRIEVATVQFHGWADLNRKALMPTREQAAFARQVVNDARVRLRGRLVIDYVPADHHAVYPKACMGGWGSTGLNVAPDGSVLPCHAANSIDWLQFENVRDRSLSDIWHLSDAFNAFRGTEWMAEPCRSCERKNMDFGGCRCQAMAIAGDARATDPVCSKSPLHAQVVARAEEDADADTAELIYRRMKKGG</sequence>
<dbReference type="GO" id="GO:0005506">
    <property type="term" value="F:iron ion binding"/>
    <property type="evidence" value="ECO:0007669"/>
    <property type="project" value="UniProtKB-UniRule"/>
</dbReference>
<feature type="binding site" evidence="8">
    <location>
        <position position="32"/>
    </location>
    <ligand>
        <name>[4Fe-4S] cluster</name>
        <dbReference type="ChEBI" id="CHEBI:49883"/>
        <note>4Fe-4S-S-AdoMet</note>
    </ligand>
</feature>
<dbReference type="RefSeq" id="WP_076522364.1">
    <property type="nucleotide sequence ID" value="NZ_CP067140.1"/>
</dbReference>
<dbReference type="InterPro" id="IPR023885">
    <property type="entry name" value="4Fe4S-binding_SPASM_dom"/>
</dbReference>
<dbReference type="CDD" id="cd01335">
    <property type="entry name" value="Radical_SAM"/>
    <property type="match status" value="1"/>
</dbReference>
<feature type="domain" description="Radical SAM core" evidence="9">
    <location>
        <begin position="18"/>
        <end position="234"/>
    </location>
</feature>
<dbReference type="InterPro" id="IPR011843">
    <property type="entry name" value="PQQ_synth_PqqE_bac"/>
</dbReference>
<gene>
    <name evidence="8 11" type="primary">pqqE</name>
    <name evidence="11" type="ORF">JHX88_00870</name>
    <name evidence="10" type="ORF">SAMN05421772_101245</name>
</gene>